<dbReference type="Proteomes" id="UP001597183">
    <property type="component" value="Unassembled WGS sequence"/>
</dbReference>
<feature type="domain" description="Condensation" evidence="1">
    <location>
        <begin position="15"/>
        <end position="164"/>
    </location>
</feature>
<gene>
    <name evidence="2" type="ORF">ACFQ5G_49525</name>
</gene>
<protein>
    <submittedName>
        <fullName evidence="2">Condensation domain-containing protein</fullName>
    </submittedName>
</protein>
<evidence type="ECO:0000313" key="3">
    <source>
        <dbReference type="Proteomes" id="UP001597183"/>
    </source>
</evidence>
<dbReference type="InterPro" id="IPR001242">
    <property type="entry name" value="Condensation_dom"/>
</dbReference>
<dbReference type="Gene3D" id="3.30.559.10">
    <property type="entry name" value="Chloramphenicol acetyltransferase-like domain"/>
    <property type="match status" value="1"/>
</dbReference>
<comment type="caution">
    <text evidence="2">The sequence shown here is derived from an EMBL/GenBank/DDBJ whole genome shotgun (WGS) entry which is preliminary data.</text>
</comment>
<organism evidence="2 3">
    <name type="scientific">Actinoplanes sichuanensis</name>
    <dbReference type="NCBI Taxonomy" id="512349"/>
    <lineage>
        <taxon>Bacteria</taxon>
        <taxon>Bacillati</taxon>
        <taxon>Actinomycetota</taxon>
        <taxon>Actinomycetes</taxon>
        <taxon>Micromonosporales</taxon>
        <taxon>Micromonosporaceae</taxon>
        <taxon>Actinoplanes</taxon>
    </lineage>
</organism>
<dbReference type="Pfam" id="PF00668">
    <property type="entry name" value="Condensation"/>
    <property type="match status" value="1"/>
</dbReference>
<proteinExistence type="predicted"/>
<dbReference type="PANTHER" id="PTHR45527">
    <property type="entry name" value="NONRIBOSOMAL PEPTIDE SYNTHETASE"/>
    <property type="match status" value="1"/>
</dbReference>
<dbReference type="InterPro" id="IPR023213">
    <property type="entry name" value="CAT-like_dom_sf"/>
</dbReference>
<accession>A0ABW4AV13</accession>
<keyword evidence="3" id="KW-1185">Reference proteome</keyword>
<name>A0ABW4AV13_9ACTN</name>
<reference evidence="3" key="1">
    <citation type="journal article" date="2019" name="Int. J. Syst. Evol. Microbiol.">
        <title>The Global Catalogue of Microorganisms (GCM) 10K type strain sequencing project: providing services to taxonomists for standard genome sequencing and annotation.</title>
        <authorList>
            <consortium name="The Broad Institute Genomics Platform"/>
            <consortium name="The Broad Institute Genome Sequencing Center for Infectious Disease"/>
            <person name="Wu L."/>
            <person name="Ma J."/>
        </authorList>
    </citation>
    <scope>NUCLEOTIDE SEQUENCE [LARGE SCALE GENOMIC DNA]</scope>
    <source>
        <strain evidence="3">CCM 7526</strain>
    </source>
</reference>
<dbReference type="PANTHER" id="PTHR45527:SF1">
    <property type="entry name" value="FATTY ACID SYNTHASE"/>
    <property type="match status" value="1"/>
</dbReference>
<dbReference type="EMBL" id="JBHTMK010000067">
    <property type="protein sequence ID" value="MFD1373422.1"/>
    <property type="molecule type" value="Genomic_DNA"/>
</dbReference>
<evidence type="ECO:0000313" key="2">
    <source>
        <dbReference type="EMBL" id="MFD1373422.1"/>
    </source>
</evidence>
<dbReference type="Gene3D" id="3.30.559.30">
    <property type="entry name" value="Nonribosomal peptide synthetase, condensation domain"/>
    <property type="match status" value="1"/>
</dbReference>
<sequence length="407" mass="43400">MSVMSRRLTPEEFSLWIHEQSSDVPSLYSEPTTFLIRGELDAHRLCESVANVLASHPILGASVRLSGVWPVLEAGAEAQLPGPVPLVEYPLPPGADAQERLSDYVRRWWADGLDLEAGVVCRARVLRLGPEIHALALLLHHLVTDGWSMRVLAAEVVASYTGLDTLSSSSSLAPRPSAEAAMPEIGADPGSFADPFPGHTSFGSGGSFAVPCRRWSLPAVAASLGVTPFTLHVAAFQRAIREISGASRYLMVFPESGRRSSDARSVGYFVRTRLLVADLSPSGDGDPAVGQLCDAILDSIEGVSLTPDVQAHLAALGLPAPAVSFAVDLQVDLPIPGCQAEWLPLPLPRAKFPLALLLSQPSDDRTGQTWLVVEHDPARVPETTARAVAERYLQLVAELSDGGRGTP</sequence>
<dbReference type="RefSeq" id="WP_317796738.1">
    <property type="nucleotide sequence ID" value="NZ_AP028461.1"/>
</dbReference>
<dbReference type="SUPFAM" id="SSF52777">
    <property type="entry name" value="CoA-dependent acyltransferases"/>
    <property type="match status" value="2"/>
</dbReference>
<evidence type="ECO:0000259" key="1">
    <source>
        <dbReference type="Pfam" id="PF00668"/>
    </source>
</evidence>